<evidence type="ECO:0000313" key="2">
    <source>
        <dbReference type="EMBL" id="KAK4181403.1"/>
    </source>
</evidence>
<comment type="caution">
    <text evidence="2">The sequence shown here is derived from an EMBL/GenBank/DDBJ whole genome shotgun (WGS) entry which is preliminary data.</text>
</comment>
<keyword evidence="3" id="KW-1185">Reference proteome</keyword>
<reference evidence="2" key="1">
    <citation type="journal article" date="2023" name="Mol. Phylogenet. Evol.">
        <title>Genome-scale phylogeny and comparative genomics of the fungal order Sordariales.</title>
        <authorList>
            <person name="Hensen N."/>
            <person name="Bonometti L."/>
            <person name="Westerberg I."/>
            <person name="Brannstrom I.O."/>
            <person name="Guillou S."/>
            <person name="Cros-Aarteil S."/>
            <person name="Calhoun S."/>
            <person name="Haridas S."/>
            <person name="Kuo A."/>
            <person name="Mondo S."/>
            <person name="Pangilinan J."/>
            <person name="Riley R."/>
            <person name="LaButti K."/>
            <person name="Andreopoulos B."/>
            <person name="Lipzen A."/>
            <person name="Chen C."/>
            <person name="Yan M."/>
            <person name="Daum C."/>
            <person name="Ng V."/>
            <person name="Clum A."/>
            <person name="Steindorff A."/>
            <person name="Ohm R.A."/>
            <person name="Martin F."/>
            <person name="Silar P."/>
            <person name="Natvig D.O."/>
            <person name="Lalanne C."/>
            <person name="Gautier V."/>
            <person name="Ament-Velasquez S.L."/>
            <person name="Kruys A."/>
            <person name="Hutchinson M.I."/>
            <person name="Powell A.J."/>
            <person name="Barry K."/>
            <person name="Miller A.N."/>
            <person name="Grigoriev I.V."/>
            <person name="Debuchy R."/>
            <person name="Gladieux P."/>
            <person name="Hiltunen Thoren M."/>
            <person name="Johannesson H."/>
        </authorList>
    </citation>
    <scope>NUCLEOTIDE SEQUENCE</scope>
    <source>
        <strain evidence="2">CBS 892.96</strain>
    </source>
</reference>
<organism evidence="2 3">
    <name type="scientific">Triangularia setosa</name>
    <dbReference type="NCBI Taxonomy" id="2587417"/>
    <lineage>
        <taxon>Eukaryota</taxon>
        <taxon>Fungi</taxon>
        <taxon>Dikarya</taxon>
        <taxon>Ascomycota</taxon>
        <taxon>Pezizomycotina</taxon>
        <taxon>Sordariomycetes</taxon>
        <taxon>Sordariomycetidae</taxon>
        <taxon>Sordariales</taxon>
        <taxon>Podosporaceae</taxon>
        <taxon>Triangularia</taxon>
    </lineage>
</organism>
<dbReference type="AlphaFoldDB" id="A0AAN7ABR9"/>
<protein>
    <submittedName>
        <fullName evidence="2">Uncharacterized protein</fullName>
    </submittedName>
</protein>
<accession>A0AAN7ABR9</accession>
<sequence>MTLLSAIILMLTSLSYSFFSTPPVAYLTISSIGSGTNGPDEARLHAYLIHVRTTPHLFPATILLGHGVLFLDIASKNYWTARKQLHKLRKTNARQGGFGELLVEEWFERCLTMHVAEGIDAIIRYPPMNMDAHSQPWIFPRTSYGTIFGGEDSDRHRNSPPLTRKPRPSLRSWRSLYVNYSSPMLVFPRALPRLTPLATLCKQPGKDPWP</sequence>
<keyword evidence="1" id="KW-0732">Signal</keyword>
<name>A0AAN7ABR9_9PEZI</name>
<proteinExistence type="predicted"/>
<reference evidence="2" key="2">
    <citation type="submission" date="2023-05" db="EMBL/GenBank/DDBJ databases">
        <authorList>
            <consortium name="Lawrence Berkeley National Laboratory"/>
            <person name="Steindorff A."/>
            <person name="Hensen N."/>
            <person name="Bonometti L."/>
            <person name="Westerberg I."/>
            <person name="Brannstrom I.O."/>
            <person name="Guillou S."/>
            <person name="Cros-Aarteil S."/>
            <person name="Calhoun S."/>
            <person name="Haridas S."/>
            <person name="Kuo A."/>
            <person name="Mondo S."/>
            <person name="Pangilinan J."/>
            <person name="Riley R."/>
            <person name="Labutti K."/>
            <person name="Andreopoulos B."/>
            <person name="Lipzen A."/>
            <person name="Chen C."/>
            <person name="Yanf M."/>
            <person name="Daum C."/>
            <person name="Ng V."/>
            <person name="Clum A."/>
            <person name="Ohm R."/>
            <person name="Martin F."/>
            <person name="Silar P."/>
            <person name="Natvig D."/>
            <person name="Lalanne C."/>
            <person name="Gautier V."/>
            <person name="Ament-Velasquez S.L."/>
            <person name="Kruys A."/>
            <person name="Hutchinson M.I."/>
            <person name="Powell A.J."/>
            <person name="Barry K."/>
            <person name="Miller A.N."/>
            <person name="Grigoriev I.V."/>
            <person name="Debuchy R."/>
            <person name="Gladieux P."/>
            <person name="Thoren M.H."/>
            <person name="Johannesson H."/>
        </authorList>
    </citation>
    <scope>NUCLEOTIDE SEQUENCE</scope>
    <source>
        <strain evidence="2">CBS 892.96</strain>
    </source>
</reference>
<dbReference type="Proteomes" id="UP001302321">
    <property type="component" value="Unassembled WGS sequence"/>
</dbReference>
<dbReference type="EMBL" id="MU866087">
    <property type="protein sequence ID" value="KAK4181403.1"/>
    <property type="molecule type" value="Genomic_DNA"/>
</dbReference>
<gene>
    <name evidence="2" type="ORF">QBC36DRAFT_374268</name>
</gene>
<feature type="signal peptide" evidence="1">
    <location>
        <begin position="1"/>
        <end position="17"/>
    </location>
</feature>
<feature type="chain" id="PRO_5043050084" evidence="1">
    <location>
        <begin position="18"/>
        <end position="210"/>
    </location>
</feature>
<evidence type="ECO:0000313" key="3">
    <source>
        <dbReference type="Proteomes" id="UP001302321"/>
    </source>
</evidence>
<evidence type="ECO:0000256" key="1">
    <source>
        <dbReference type="SAM" id="SignalP"/>
    </source>
</evidence>